<keyword evidence="2" id="KW-0813">Transport</keyword>
<organism evidence="9 10">
    <name type="scientific">Granulicella mallensis</name>
    <dbReference type="NCBI Taxonomy" id="940614"/>
    <lineage>
        <taxon>Bacteria</taxon>
        <taxon>Pseudomonadati</taxon>
        <taxon>Acidobacteriota</taxon>
        <taxon>Terriglobia</taxon>
        <taxon>Terriglobales</taxon>
        <taxon>Acidobacteriaceae</taxon>
        <taxon>Granulicella</taxon>
    </lineage>
</organism>
<dbReference type="Gene3D" id="2.40.170.20">
    <property type="entry name" value="TonB-dependent receptor, beta-barrel domain"/>
    <property type="match status" value="1"/>
</dbReference>
<feature type="domain" description="TonB-dependent transporter Oar-like beta-barrel" evidence="8">
    <location>
        <begin position="250"/>
        <end position="1298"/>
    </location>
</feature>
<dbReference type="InterPro" id="IPR036942">
    <property type="entry name" value="Beta-barrel_TonB_sf"/>
</dbReference>
<evidence type="ECO:0000313" key="10">
    <source>
        <dbReference type="Proteomes" id="UP000584867"/>
    </source>
</evidence>
<evidence type="ECO:0000259" key="8">
    <source>
        <dbReference type="Pfam" id="PF25183"/>
    </source>
</evidence>
<dbReference type="PANTHER" id="PTHR30069">
    <property type="entry name" value="TONB-DEPENDENT OUTER MEMBRANE RECEPTOR"/>
    <property type="match status" value="1"/>
</dbReference>
<evidence type="ECO:0000256" key="7">
    <source>
        <dbReference type="SAM" id="Phobius"/>
    </source>
</evidence>
<protein>
    <recommendedName>
        <fullName evidence="8">TonB-dependent transporter Oar-like beta-barrel domain-containing protein</fullName>
    </recommendedName>
</protein>
<dbReference type="RefSeq" id="WP_184260460.1">
    <property type="nucleotide sequence ID" value="NZ_JACHIO010000030.1"/>
</dbReference>
<evidence type="ECO:0000256" key="1">
    <source>
        <dbReference type="ARBA" id="ARBA00004571"/>
    </source>
</evidence>
<dbReference type="InterPro" id="IPR013784">
    <property type="entry name" value="Carb-bd-like_fold"/>
</dbReference>
<evidence type="ECO:0000256" key="4">
    <source>
        <dbReference type="ARBA" id="ARBA00022692"/>
    </source>
</evidence>
<dbReference type="Pfam" id="PF25183">
    <property type="entry name" value="OMP_b-brl_4"/>
    <property type="match status" value="1"/>
</dbReference>
<keyword evidence="4 7" id="KW-0812">Transmembrane</keyword>
<dbReference type="EMBL" id="JACHIO010000030">
    <property type="protein sequence ID" value="MBB5066594.1"/>
    <property type="molecule type" value="Genomic_DNA"/>
</dbReference>
<feature type="transmembrane region" description="Helical" evidence="7">
    <location>
        <begin position="12"/>
        <end position="31"/>
    </location>
</feature>
<keyword evidence="7" id="KW-1133">Transmembrane helix</keyword>
<dbReference type="Proteomes" id="UP000584867">
    <property type="component" value="Unassembled WGS sequence"/>
</dbReference>
<dbReference type="GO" id="GO:0015344">
    <property type="term" value="F:siderophore uptake transmembrane transporter activity"/>
    <property type="evidence" value="ECO:0007669"/>
    <property type="project" value="TreeGrafter"/>
</dbReference>
<dbReference type="GO" id="GO:0030246">
    <property type="term" value="F:carbohydrate binding"/>
    <property type="evidence" value="ECO:0007669"/>
    <property type="project" value="InterPro"/>
</dbReference>
<accession>A0A7W7ZUT8</accession>
<evidence type="ECO:0000256" key="2">
    <source>
        <dbReference type="ARBA" id="ARBA00022448"/>
    </source>
</evidence>
<dbReference type="Gene3D" id="2.60.40.1120">
    <property type="entry name" value="Carboxypeptidase-like, regulatory domain"/>
    <property type="match status" value="1"/>
</dbReference>
<dbReference type="InterPro" id="IPR039426">
    <property type="entry name" value="TonB-dep_rcpt-like"/>
</dbReference>
<dbReference type="SUPFAM" id="SSF49452">
    <property type="entry name" value="Starch-binding domain-like"/>
    <property type="match status" value="1"/>
</dbReference>
<dbReference type="InterPro" id="IPR057601">
    <property type="entry name" value="Oar-like_b-barrel"/>
</dbReference>
<dbReference type="SUPFAM" id="SSF56935">
    <property type="entry name" value="Porins"/>
    <property type="match status" value="2"/>
</dbReference>
<keyword evidence="6" id="KW-0998">Cell outer membrane</keyword>
<keyword evidence="5 7" id="KW-0472">Membrane</keyword>
<evidence type="ECO:0000256" key="6">
    <source>
        <dbReference type="ARBA" id="ARBA00023237"/>
    </source>
</evidence>
<keyword evidence="3" id="KW-1134">Transmembrane beta strand</keyword>
<gene>
    <name evidence="9" type="ORF">HDF15_004975</name>
</gene>
<comment type="subcellular location">
    <subcellularLocation>
        <location evidence="1">Cell outer membrane</location>
        <topology evidence="1">Multi-pass membrane protein</topology>
    </subcellularLocation>
</comment>
<sequence>MKLSTLRRGLQRYAAYGLIVLLGSVGLMYSAKAQTSGDGAITGTVTDSTGALIPNATVTATNDATGVVTTRPTSSSGLYELSPLIVGTYTVTVAADGFENVKQQNIVINAGQAFGLNVTLHPGSQGETLTVSSAPPALDTTNAVLGGTITSKEYMDLPLLVAGNQQRDITQFSNLLPGAQPGARSSLFSGTASRVEEVYLDGIPISEISQIGDNRPVFNLVPSEAIDQIGATTSGQSVDAQGAGSVNYTLASGGNQYHGTIADFVRNTIFDTWGFTAPAATTQKVVDGVIKTVPAGKPADHQNEFTAAVSGPISIPYLFSGKNKLFFFAAYDLTHANTAPSYSTGTVPTTLMRTGDFTELLSGAQAAGTGAAGVNGPGYLIYDPTTQTCNGNVCTRKPFMGMKNGILTPNVIPANKISPIAQTMQSFLPAPTTSGLQNNYLGGYPTGNRNWLYSGRIDYDISPKNRLSFVVTGGNTHPVPYTGNGVLPVPYLASVYTQTGGHWADMQDTYTINPNLVNQFKFGFSNFGGPPSTNLTQGVSQYEAQNMGINFSGLPADSQAVTEFPTQVFAGSNAQTQWADGVQGTSKTTVDESYTILDNLLWVKGRHAMTFGIQIQRLELNQSAQDGPTSGLQLNWSTNETAQETGSAYATSTGYSYASYLLGAVSGASVTELPFSVLGGRFHPVAPYFQDNFKVTPKLTLNLGLRWDYLPTYNEVLNRFSFLNPSITNPATGSLGALQFAGNYGGAGVSCGCSTPAHNYMKNWGPRLGFAYTLNEKTVVRGAFAVVYSHGGGTGGAGGAYQGTGSLGFTSSPVFSDGGAGTGAGPAFYLNNSSAFQAQGLANNTLGGPGYTFPAITPPGPGSQSLNTGNYLNNSGTFVTPGSISYLDPYVSGRAPEFDFWNFGIQRELIRDLTLMVNYAGSESHFLAGANNIRGLQSGEIDPKYYALGVGVYGAGLLSKPATAANIAAANEIIPGIAAPYPRFIAAANTAKGAGHATIGQMLTWMPQYSGTTDTWGSQTANASYHSLQISLAKRASHGLTLNLNYTYSKQLDDAGTIRSGYAIPASVTLNGKAWAQDRIDRGLSATSEPQNLAIFGVYKLPFGKGEIGGGHFLTRAVLEGWNLSGVFTYASGAPLALTSTACSAASEPGQGQCMPDVNPNFTGKVRQNGSWGHGATAENLGKYSYIKGAITGTTPGEGIGNTTCASSSGPFCNSGALMIGDAPRSAPFGLRGPGVYNLNMGLRRSFQIADNSSFIFGVDCQNVTNKVTFSGINTVVNSASFGTVSSATSNSGSRDFQFSGRIRF</sequence>
<dbReference type="PANTHER" id="PTHR30069:SF46">
    <property type="entry name" value="OAR PROTEIN"/>
    <property type="match status" value="1"/>
</dbReference>
<name>A0A7W7ZUT8_9BACT</name>
<evidence type="ECO:0000256" key="5">
    <source>
        <dbReference type="ARBA" id="ARBA00023136"/>
    </source>
</evidence>
<evidence type="ECO:0000256" key="3">
    <source>
        <dbReference type="ARBA" id="ARBA00022452"/>
    </source>
</evidence>
<dbReference type="GO" id="GO:0044718">
    <property type="term" value="P:siderophore transmembrane transport"/>
    <property type="evidence" value="ECO:0007669"/>
    <property type="project" value="TreeGrafter"/>
</dbReference>
<dbReference type="GO" id="GO:0009279">
    <property type="term" value="C:cell outer membrane"/>
    <property type="evidence" value="ECO:0007669"/>
    <property type="project" value="UniProtKB-SubCell"/>
</dbReference>
<reference evidence="9 10" key="1">
    <citation type="submission" date="2020-08" db="EMBL/GenBank/DDBJ databases">
        <title>Genomic Encyclopedia of Type Strains, Phase IV (KMG-V): Genome sequencing to study the core and pangenomes of soil and plant-associated prokaryotes.</title>
        <authorList>
            <person name="Whitman W."/>
        </authorList>
    </citation>
    <scope>NUCLEOTIDE SEQUENCE [LARGE SCALE GENOMIC DNA]</scope>
    <source>
        <strain evidence="9 10">X5P3</strain>
    </source>
</reference>
<evidence type="ECO:0000313" key="9">
    <source>
        <dbReference type="EMBL" id="MBB5066594.1"/>
    </source>
</evidence>
<dbReference type="Pfam" id="PF13620">
    <property type="entry name" value="CarboxypepD_reg"/>
    <property type="match status" value="1"/>
</dbReference>
<comment type="caution">
    <text evidence="9">The sequence shown here is derived from an EMBL/GenBank/DDBJ whole genome shotgun (WGS) entry which is preliminary data.</text>
</comment>
<proteinExistence type="predicted"/>